<dbReference type="AlphaFoldDB" id="A0A1G8YC99"/>
<dbReference type="Proteomes" id="UP000199433">
    <property type="component" value="Unassembled WGS sequence"/>
</dbReference>
<protein>
    <submittedName>
        <fullName evidence="2">Uncharacterized protein</fullName>
    </submittedName>
</protein>
<accession>A0A1G8YC99</accession>
<sequence length="167" mass="18868">MGLFDFFKGKNKPASSSEPVSNEETDQITVKYEAKLTAHELKADESTIDTVVAKMVEEDPFKNYYNGRTLEDMTALSKRVYKYESITTVNVDFNVKEKDRILVVVEGSPIGFVPEEKAKAIQEYQSKHLLTAFVYVTGGPYLEYDRETEQAVEGESPLGLDIFAQFT</sequence>
<proteinExistence type="predicted"/>
<feature type="region of interest" description="Disordered" evidence="1">
    <location>
        <begin position="1"/>
        <end position="25"/>
    </location>
</feature>
<evidence type="ECO:0000313" key="2">
    <source>
        <dbReference type="EMBL" id="SDJ99680.1"/>
    </source>
</evidence>
<dbReference type="EMBL" id="FNFK01000009">
    <property type="protein sequence ID" value="SDJ99680.1"/>
    <property type="molecule type" value="Genomic_DNA"/>
</dbReference>
<keyword evidence="3" id="KW-1185">Reference proteome</keyword>
<gene>
    <name evidence="2" type="ORF">SAMN04488098_100923</name>
</gene>
<evidence type="ECO:0000256" key="1">
    <source>
        <dbReference type="SAM" id="MobiDB-lite"/>
    </source>
</evidence>
<name>A0A1G8YC99_9LACT</name>
<evidence type="ECO:0000313" key="3">
    <source>
        <dbReference type="Proteomes" id="UP000199433"/>
    </source>
</evidence>
<dbReference type="RefSeq" id="WP_091265613.1">
    <property type="nucleotide sequence ID" value="NZ_FNFK01000009.1"/>
</dbReference>
<reference evidence="3" key="1">
    <citation type="submission" date="2016-10" db="EMBL/GenBank/DDBJ databases">
        <authorList>
            <person name="Varghese N."/>
            <person name="Submissions S."/>
        </authorList>
    </citation>
    <scope>NUCLEOTIDE SEQUENCE [LARGE SCALE GENOMIC DNA]</scope>
    <source>
        <strain evidence="3">DSM 19181</strain>
    </source>
</reference>
<organism evidence="2 3">
    <name type="scientific">Alkalibacterium thalassium</name>
    <dbReference type="NCBI Taxonomy" id="426701"/>
    <lineage>
        <taxon>Bacteria</taxon>
        <taxon>Bacillati</taxon>
        <taxon>Bacillota</taxon>
        <taxon>Bacilli</taxon>
        <taxon>Lactobacillales</taxon>
        <taxon>Carnobacteriaceae</taxon>
        <taxon>Alkalibacterium</taxon>
    </lineage>
</organism>
<dbReference type="OrthoDB" id="2167746at2"/>